<keyword evidence="4 5" id="KW-0472">Membrane</keyword>
<dbReference type="EMBL" id="LN736368">
    <property type="protein sequence ID" value="CEP63867.1"/>
    <property type="molecule type" value="Genomic_DNA"/>
</dbReference>
<evidence type="ECO:0000256" key="3">
    <source>
        <dbReference type="ARBA" id="ARBA00022989"/>
    </source>
</evidence>
<feature type="transmembrane region" description="Helical" evidence="6">
    <location>
        <begin position="126"/>
        <end position="147"/>
    </location>
</feature>
<dbReference type="InterPro" id="IPR006634">
    <property type="entry name" value="TLC-dom"/>
</dbReference>
<sequence length="270" mass="30735">MIDPFLAISPFKNSENLLLRHSLEVVVSFLVYLLIVERKLAPAINRRIFKQHYTQGLDRNTRLNFDIHTVSMVQCVISLALTAPILLQPLNTSVATFQDPFNSMVAAVTCGYFLWDLYVCLKHYALFGPGFLGHAVASLYVFVVSLRPFCQSWIGKFLIFEASTPFVNINWYVSQLARSSSSSSAVVPLWFNALNGAMLILTFFLVRIVWGFSAVVILVRQLWHERDLVPFWLPITVMPLNIGLNCLNVVWLKKMIHIAKKMAARSRKKV</sequence>
<proteinExistence type="predicted"/>
<keyword evidence="3 6" id="KW-1133">Transmembrane helix</keyword>
<feature type="transmembrane region" description="Helical" evidence="6">
    <location>
        <begin position="69"/>
        <end position="89"/>
    </location>
</feature>
<evidence type="ECO:0000256" key="4">
    <source>
        <dbReference type="ARBA" id="ARBA00023136"/>
    </source>
</evidence>
<dbReference type="PANTHER" id="PTHR13439">
    <property type="entry name" value="CT120 PROTEIN"/>
    <property type="match status" value="1"/>
</dbReference>
<feature type="domain" description="TLC" evidence="7">
    <location>
        <begin position="60"/>
        <end position="264"/>
    </location>
</feature>
<dbReference type="GO" id="GO:0005783">
    <property type="term" value="C:endoplasmic reticulum"/>
    <property type="evidence" value="ECO:0007669"/>
    <property type="project" value="TreeGrafter"/>
</dbReference>
<dbReference type="Proteomes" id="UP000054304">
    <property type="component" value="Unassembled WGS sequence"/>
</dbReference>
<feature type="transmembrane region" description="Helical" evidence="6">
    <location>
        <begin position="18"/>
        <end position="36"/>
    </location>
</feature>
<evidence type="ECO:0000256" key="1">
    <source>
        <dbReference type="ARBA" id="ARBA00004141"/>
    </source>
</evidence>
<dbReference type="OrthoDB" id="10266980at2759"/>
<dbReference type="SMART" id="SM00724">
    <property type="entry name" value="TLC"/>
    <property type="match status" value="1"/>
</dbReference>
<organism evidence="8 9">
    <name type="scientific">Lachancea lanzarotensis</name>
    <dbReference type="NCBI Taxonomy" id="1245769"/>
    <lineage>
        <taxon>Eukaryota</taxon>
        <taxon>Fungi</taxon>
        <taxon>Dikarya</taxon>
        <taxon>Ascomycota</taxon>
        <taxon>Saccharomycotina</taxon>
        <taxon>Saccharomycetes</taxon>
        <taxon>Saccharomycetales</taxon>
        <taxon>Saccharomycetaceae</taxon>
        <taxon>Lachancea</taxon>
    </lineage>
</organism>
<evidence type="ECO:0000256" key="2">
    <source>
        <dbReference type="ARBA" id="ARBA00022692"/>
    </source>
</evidence>
<keyword evidence="9" id="KW-1185">Reference proteome</keyword>
<dbReference type="GeneID" id="34687388"/>
<protein>
    <submittedName>
        <fullName evidence="8">LALA0S09e04280g1_1</fullName>
    </submittedName>
</protein>
<dbReference type="RefSeq" id="XP_022630079.1">
    <property type="nucleotide sequence ID" value="XM_022770772.1"/>
</dbReference>
<dbReference type="GO" id="GO:0055088">
    <property type="term" value="P:lipid homeostasis"/>
    <property type="evidence" value="ECO:0007669"/>
    <property type="project" value="TreeGrafter"/>
</dbReference>
<dbReference type="InterPro" id="IPR050846">
    <property type="entry name" value="TLCD"/>
</dbReference>
<name>A0A0C7N154_9SACH</name>
<reference evidence="8 9" key="1">
    <citation type="submission" date="2014-12" db="EMBL/GenBank/DDBJ databases">
        <authorList>
            <person name="Neuveglise Cecile"/>
        </authorList>
    </citation>
    <scope>NUCLEOTIDE SEQUENCE [LARGE SCALE GENOMIC DNA]</scope>
    <source>
        <strain evidence="8 9">CBS 12615</strain>
    </source>
</reference>
<feature type="transmembrane region" description="Helical" evidence="6">
    <location>
        <begin position="231"/>
        <end position="252"/>
    </location>
</feature>
<dbReference type="Pfam" id="PF03798">
    <property type="entry name" value="TRAM_LAG1_CLN8"/>
    <property type="match status" value="1"/>
</dbReference>
<evidence type="ECO:0000256" key="5">
    <source>
        <dbReference type="PROSITE-ProRule" id="PRU00205"/>
    </source>
</evidence>
<keyword evidence="2 5" id="KW-0812">Transmembrane</keyword>
<feature type="transmembrane region" description="Helical" evidence="6">
    <location>
        <begin position="194"/>
        <end position="219"/>
    </location>
</feature>
<dbReference type="GO" id="GO:0016020">
    <property type="term" value="C:membrane"/>
    <property type="evidence" value="ECO:0007669"/>
    <property type="project" value="UniProtKB-SubCell"/>
</dbReference>
<evidence type="ECO:0000313" key="8">
    <source>
        <dbReference type="EMBL" id="CEP63867.1"/>
    </source>
</evidence>
<dbReference type="AlphaFoldDB" id="A0A0C7N154"/>
<comment type="subcellular location">
    <subcellularLocation>
        <location evidence="1">Membrane</location>
        <topology evidence="1">Multi-pass membrane protein</topology>
    </subcellularLocation>
</comment>
<evidence type="ECO:0000259" key="7">
    <source>
        <dbReference type="PROSITE" id="PS50922"/>
    </source>
</evidence>
<dbReference type="PANTHER" id="PTHR13439:SF0">
    <property type="entry name" value="TOPOISOMERASE I DAMAGE AFFECTED PROTEIN 4"/>
    <property type="match status" value="1"/>
</dbReference>
<dbReference type="HOGENOM" id="CLU_034597_0_0_1"/>
<evidence type="ECO:0000256" key="6">
    <source>
        <dbReference type="SAM" id="Phobius"/>
    </source>
</evidence>
<evidence type="ECO:0000313" key="9">
    <source>
        <dbReference type="Proteomes" id="UP000054304"/>
    </source>
</evidence>
<gene>
    <name evidence="8" type="ORF">LALA0_S09e04280g</name>
</gene>
<accession>A0A0C7N154</accession>
<dbReference type="PROSITE" id="PS50922">
    <property type="entry name" value="TLC"/>
    <property type="match status" value="1"/>
</dbReference>